<protein>
    <recommendedName>
        <fullName evidence="3">Cytochrome c domain-containing protein</fullName>
    </recommendedName>
</protein>
<accession>A0ABR7YGZ6</accession>
<name>A0ABR7YGZ6_9SPHI</name>
<gene>
    <name evidence="1" type="ORF">H8B04_13655</name>
</gene>
<organism evidence="1 2">
    <name type="scientific">Sphingobacterium litopenaei</name>
    <dbReference type="NCBI Taxonomy" id="2763500"/>
    <lineage>
        <taxon>Bacteria</taxon>
        <taxon>Pseudomonadati</taxon>
        <taxon>Bacteroidota</taxon>
        <taxon>Sphingobacteriia</taxon>
        <taxon>Sphingobacteriales</taxon>
        <taxon>Sphingobacteriaceae</taxon>
        <taxon>Sphingobacterium</taxon>
    </lineage>
</organism>
<evidence type="ECO:0008006" key="3">
    <source>
        <dbReference type="Google" id="ProtNLM"/>
    </source>
</evidence>
<proteinExistence type="predicted"/>
<evidence type="ECO:0000313" key="1">
    <source>
        <dbReference type="EMBL" id="MBD1430590.1"/>
    </source>
</evidence>
<sequence>MKAFAQEWNNLNSMTIGSVAYNSALENITNQFVLSGTNTSKPNQNSINQIRTNEIALSSPWEFREFNLNGDGELQLVDAKQEPQVKYNGFHSNAISPAVDVEKLVAWINNNTSSILNNNYEVPLNIPGSTTPLAGGHALFPTNNVNQIWNGRGTSGNQFINNDEARHIFSLNTCSSCHGGETKTIFTHIKPRSFGAETSLSGFLTGITVIDPANRPIGSPTSRTFNDLLRREVDLANLIGNTCIKRPVFELAHKLMFKPIRMVH</sequence>
<keyword evidence="2" id="KW-1185">Reference proteome</keyword>
<dbReference type="Proteomes" id="UP000651271">
    <property type="component" value="Unassembled WGS sequence"/>
</dbReference>
<dbReference type="EMBL" id="JACOIJ010000032">
    <property type="protein sequence ID" value="MBD1430590.1"/>
    <property type="molecule type" value="Genomic_DNA"/>
</dbReference>
<evidence type="ECO:0000313" key="2">
    <source>
        <dbReference type="Proteomes" id="UP000651271"/>
    </source>
</evidence>
<reference evidence="1 2" key="1">
    <citation type="submission" date="2020-08" db="EMBL/GenBank/DDBJ databases">
        <title>Sphingobacterium sp. DN04309 isolated from aquaculture water.</title>
        <authorList>
            <person name="Zhang M."/>
        </authorList>
    </citation>
    <scope>NUCLEOTIDE SEQUENCE [LARGE SCALE GENOMIC DNA]</scope>
    <source>
        <strain evidence="1 2">DN04309</strain>
    </source>
</reference>
<comment type="caution">
    <text evidence="1">The sequence shown here is derived from an EMBL/GenBank/DDBJ whole genome shotgun (WGS) entry which is preliminary data.</text>
</comment>
<dbReference type="RefSeq" id="WP_223815434.1">
    <property type="nucleotide sequence ID" value="NZ_JACOIJ010000032.1"/>
</dbReference>